<organism evidence="5 6">
    <name type="scientific">Pontiella agarivorans</name>
    <dbReference type="NCBI Taxonomy" id="3038953"/>
    <lineage>
        <taxon>Bacteria</taxon>
        <taxon>Pseudomonadati</taxon>
        <taxon>Kiritimatiellota</taxon>
        <taxon>Kiritimatiellia</taxon>
        <taxon>Kiritimatiellales</taxon>
        <taxon>Pontiellaceae</taxon>
        <taxon>Pontiella</taxon>
    </lineage>
</organism>
<dbReference type="SMART" id="SM00342">
    <property type="entry name" value="HTH_ARAC"/>
    <property type="match status" value="1"/>
</dbReference>
<dbReference type="Pfam" id="PF12833">
    <property type="entry name" value="HTH_18"/>
    <property type="match status" value="1"/>
</dbReference>
<comment type="caution">
    <text evidence="5">The sequence shown here is derived from an EMBL/GenBank/DDBJ whole genome shotgun (WGS) entry which is preliminary data.</text>
</comment>
<dbReference type="SUPFAM" id="SSF53822">
    <property type="entry name" value="Periplasmic binding protein-like I"/>
    <property type="match status" value="1"/>
</dbReference>
<evidence type="ECO:0000256" key="2">
    <source>
        <dbReference type="ARBA" id="ARBA00023125"/>
    </source>
</evidence>
<keyword evidence="1" id="KW-0805">Transcription regulation</keyword>
<dbReference type="InterPro" id="IPR028082">
    <property type="entry name" value="Peripla_BP_I"/>
</dbReference>
<dbReference type="PROSITE" id="PS01124">
    <property type="entry name" value="HTH_ARAC_FAMILY_2"/>
    <property type="match status" value="1"/>
</dbReference>
<evidence type="ECO:0000313" key="6">
    <source>
        <dbReference type="Proteomes" id="UP001290861"/>
    </source>
</evidence>
<proteinExistence type="predicted"/>
<dbReference type="PANTHER" id="PTHR30146:SF24">
    <property type="entry name" value="XYLOSE OPERON REGULATORY PROTEIN"/>
    <property type="match status" value="1"/>
</dbReference>
<dbReference type="PANTHER" id="PTHR30146">
    <property type="entry name" value="LACI-RELATED TRANSCRIPTIONAL REPRESSOR"/>
    <property type="match status" value="1"/>
</dbReference>
<accession>A0ABU5N231</accession>
<dbReference type="CDD" id="cd01543">
    <property type="entry name" value="PBP1_XylR"/>
    <property type="match status" value="1"/>
</dbReference>
<dbReference type="SUPFAM" id="SSF46689">
    <property type="entry name" value="Homeodomain-like"/>
    <property type="match status" value="2"/>
</dbReference>
<evidence type="ECO:0000259" key="4">
    <source>
        <dbReference type="PROSITE" id="PS01124"/>
    </source>
</evidence>
<dbReference type="Gene3D" id="1.10.10.60">
    <property type="entry name" value="Homeodomain-like"/>
    <property type="match status" value="1"/>
</dbReference>
<keyword evidence="2" id="KW-0238">DNA-binding</keyword>
<dbReference type="InterPro" id="IPR018062">
    <property type="entry name" value="HTH_AraC-typ_CS"/>
</dbReference>
<dbReference type="PROSITE" id="PS00041">
    <property type="entry name" value="HTH_ARAC_FAMILY_1"/>
    <property type="match status" value="1"/>
</dbReference>
<dbReference type="Gene3D" id="3.40.50.2300">
    <property type="match status" value="2"/>
</dbReference>
<evidence type="ECO:0000256" key="1">
    <source>
        <dbReference type="ARBA" id="ARBA00023015"/>
    </source>
</evidence>
<dbReference type="Pfam" id="PF22177">
    <property type="entry name" value="PBP1_XylR"/>
    <property type="match status" value="1"/>
</dbReference>
<evidence type="ECO:0000256" key="3">
    <source>
        <dbReference type="ARBA" id="ARBA00023163"/>
    </source>
</evidence>
<protein>
    <submittedName>
        <fullName evidence="5">XylR family transcriptional regulator</fullName>
    </submittedName>
</protein>
<dbReference type="Pfam" id="PF13377">
    <property type="entry name" value="Peripla_BP_3"/>
    <property type="match status" value="1"/>
</dbReference>
<dbReference type="InterPro" id="IPR009057">
    <property type="entry name" value="Homeodomain-like_sf"/>
</dbReference>
<gene>
    <name evidence="5" type="ORF">P9H32_17920</name>
</gene>
<name>A0ABU5N231_9BACT</name>
<keyword evidence="6" id="KW-1185">Reference proteome</keyword>
<dbReference type="InterPro" id="IPR054031">
    <property type="entry name" value="XylR_PBP1"/>
</dbReference>
<reference evidence="5 6" key="1">
    <citation type="journal article" date="2024" name="Appl. Environ. Microbiol.">
        <title>Pontiella agarivorans sp. nov., a novel marine anaerobic bacterium capable of degrading macroalgal polysaccharides and fixing nitrogen.</title>
        <authorList>
            <person name="Liu N."/>
            <person name="Kivenson V."/>
            <person name="Peng X."/>
            <person name="Cui Z."/>
            <person name="Lankiewicz T.S."/>
            <person name="Gosselin K.M."/>
            <person name="English C.J."/>
            <person name="Blair E.M."/>
            <person name="O'Malley M.A."/>
            <person name="Valentine D.L."/>
        </authorList>
    </citation>
    <scope>NUCLEOTIDE SEQUENCE [LARGE SCALE GENOMIC DNA]</scope>
    <source>
        <strain evidence="5 6">NLcol2</strain>
    </source>
</reference>
<dbReference type="Proteomes" id="UP001290861">
    <property type="component" value="Unassembled WGS sequence"/>
</dbReference>
<sequence length="381" mass="43227">MLHSNETPRIAIMMGTPNDWARKILKGILSYASEAGFWDVWIRPTAPVEIKQLPADWEGHGVIGRIISPSLAEELKQRKIPAVSVEDSYLEGYTFPYVRTDDSISTAMAADFFIERGFKNLAFAAPDYLANVSWYAEEYRRVLHTRGFQCPGFFSTRHERNLQEKLTHWLAELPKPVGILAYAEGIGRQIIEACRTAGVKVPHDVAVLSGSYDELMCYACNPPLSGILLPTEQIGYKAAKLLHRMMLGEDVPHKTTFLPPLGIREHLSTDTLAVDDPALVPLVNYLKAHAFEPLTMDDILKSIPMSRRTLERRFQKAFGRTPFDEIRQIRINHARKLLVETDKPLQIIAEECGYTTYNYLAQVFKQVTGCSPSTYRKRMRV</sequence>
<dbReference type="InterPro" id="IPR046335">
    <property type="entry name" value="LacI/GalR-like_sensor"/>
</dbReference>
<feature type="domain" description="HTH araC/xylS-type" evidence="4">
    <location>
        <begin position="280"/>
        <end position="378"/>
    </location>
</feature>
<evidence type="ECO:0000313" key="5">
    <source>
        <dbReference type="EMBL" id="MDZ8120509.1"/>
    </source>
</evidence>
<keyword evidence="3" id="KW-0804">Transcription</keyword>
<dbReference type="EMBL" id="JARVCO010000012">
    <property type="protein sequence ID" value="MDZ8120509.1"/>
    <property type="molecule type" value="Genomic_DNA"/>
</dbReference>
<dbReference type="InterPro" id="IPR018060">
    <property type="entry name" value="HTH_AraC"/>
</dbReference>
<dbReference type="RefSeq" id="WP_322610283.1">
    <property type="nucleotide sequence ID" value="NZ_JARVCO010000012.1"/>
</dbReference>